<dbReference type="FunFam" id="3.40.50.300:FF:000159">
    <property type="entry name" value="Katanin p60 ATPase-containing subunit A1"/>
    <property type="match status" value="1"/>
</dbReference>
<dbReference type="InterPro" id="IPR003593">
    <property type="entry name" value="AAA+_ATPase"/>
</dbReference>
<dbReference type="Gene3D" id="1.10.8.60">
    <property type="match status" value="1"/>
</dbReference>
<dbReference type="InterPro" id="IPR006594">
    <property type="entry name" value="LisH"/>
</dbReference>
<reference evidence="11 12" key="1">
    <citation type="submission" date="2019-07" db="EMBL/GenBank/DDBJ databases">
        <title>Draft genome assembly of a fouling barnacle, Amphibalanus amphitrite (Darwin, 1854): The first reference genome for Thecostraca.</title>
        <authorList>
            <person name="Kim W."/>
        </authorList>
    </citation>
    <scope>NUCLEOTIDE SEQUENCE [LARGE SCALE GENOMIC DNA]</scope>
    <source>
        <strain evidence="11">SNU_AA5</strain>
        <tissue evidence="11">Soma without cirri and trophi</tissue>
    </source>
</reference>
<dbReference type="PANTHER" id="PTHR23074">
    <property type="entry name" value="AAA DOMAIN-CONTAINING"/>
    <property type="match status" value="1"/>
</dbReference>
<feature type="domain" description="AAA+ ATPase" evidence="10">
    <location>
        <begin position="230"/>
        <end position="371"/>
    </location>
</feature>
<proteinExistence type="inferred from homology"/>
<evidence type="ECO:0000256" key="1">
    <source>
        <dbReference type="ARBA" id="ARBA00004647"/>
    </source>
</evidence>
<dbReference type="InterPro" id="IPR003960">
    <property type="entry name" value="ATPase_AAA_CS"/>
</dbReference>
<keyword evidence="2" id="KW-0963">Cytoplasm</keyword>
<dbReference type="InterPro" id="IPR050304">
    <property type="entry name" value="MT-severing_AAA_ATPase"/>
</dbReference>
<keyword evidence="12" id="KW-1185">Reference proteome</keyword>
<dbReference type="SMART" id="SM00382">
    <property type="entry name" value="AAA"/>
    <property type="match status" value="1"/>
</dbReference>
<dbReference type="Proteomes" id="UP000440578">
    <property type="component" value="Unassembled WGS sequence"/>
</dbReference>
<keyword evidence="4 8" id="KW-0547">Nucleotide-binding</keyword>
<dbReference type="OrthoDB" id="6346238at2759"/>
<gene>
    <name evidence="11" type="primary">Katnal2_0</name>
    <name evidence="11" type="ORF">FJT64_011835</name>
</gene>
<dbReference type="InterPro" id="IPR003959">
    <property type="entry name" value="ATPase_AAA_core"/>
</dbReference>
<dbReference type="EMBL" id="VIIS01001992">
    <property type="protein sequence ID" value="KAF0289935.1"/>
    <property type="molecule type" value="Genomic_DNA"/>
</dbReference>
<dbReference type="GO" id="GO:0016853">
    <property type="term" value="F:isomerase activity"/>
    <property type="evidence" value="ECO:0007669"/>
    <property type="project" value="UniProtKB-KW"/>
</dbReference>
<dbReference type="AlphaFoldDB" id="A0A6A4V875"/>
<keyword evidence="7" id="KW-0413">Isomerase</keyword>
<sequence>MMSELTLSSIRCDTLSRETAEKRLQQRRRALLVLVLDYLRSEGYTEAADALVTDAPPGIREHRVCDNTDLDVVYQDYEAYYQLRYGRLPKVTRRDGGGEPNGATGEPRRVKPRTRPRAAALGRAGDPTPAPAPAEFALRGHAAGRGEGEERDETDTAALPGRWRTLQLPPPAGPELQAMAAMVSRDLFLDEPGVRWEHIVGLESAKRVVREAVVYPLRYPRLFAGPLVAPWRALLLFGPPGNGKTLLAKAVASECRTTFFNVSAATLVSKWHGDSEKMVRVLFELARAHAPSTIFLDELDALMGQRGAATEHEASRRLKSELLVQLDGLSAGSHGAAPPAVFVLAASNLPWQLDQALLRRLEKRVLVGLPSERERAAVFERCLADWPLAPGLSFTGAAAATDGYSAADIRLVCREAAMASLRALLRRLEGRAGQAGAADGAQLARSEPLTEQDLLTAVSRCRPAGAAHWQRHLHWRETFGAE</sequence>
<evidence type="ECO:0000313" key="12">
    <source>
        <dbReference type="Proteomes" id="UP000440578"/>
    </source>
</evidence>
<evidence type="ECO:0000256" key="7">
    <source>
        <dbReference type="ARBA" id="ARBA00023235"/>
    </source>
</evidence>
<accession>A0A6A4V875</accession>
<keyword evidence="3" id="KW-0493">Microtubule</keyword>
<dbReference type="PROSITE" id="PS00674">
    <property type="entry name" value="AAA"/>
    <property type="match status" value="1"/>
</dbReference>
<evidence type="ECO:0000256" key="5">
    <source>
        <dbReference type="ARBA" id="ARBA00022840"/>
    </source>
</evidence>
<evidence type="ECO:0000313" key="11">
    <source>
        <dbReference type="EMBL" id="KAF0289935.1"/>
    </source>
</evidence>
<comment type="caution">
    <text evidence="11">The sequence shown here is derived from an EMBL/GenBank/DDBJ whole genome shotgun (WGS) entry which is preliminary data.</text>
</comment>
<dbReference type="GO" id="GO:0016887">
    <property type="term" value="F:ATP hydrolysis activity"/>
    <property type="evidence" value="ECO:0007669"/>
    <property type="project" value="InterPro"/>
</dbReference>
<dbReference type="Pfam" id="PF17862">
    <property type="entry name" value="AAA_lid_3"/>
    <property type="match status" value="1"/>
</dbReference>
<evidence type="ECO:0000256" key="8">
    <source>
        <dbReference type="RuleBase" id="RU003651"/>
    </source>
</evidence>
<dbReference type="GO" id="GO:0005874">
    <property type="term" value="C:microtubule"/>
    <property type="evidence" value="ECO:0007669"/>
    <property type="project" value="UniProtKB-KW"/>
</dbReference>
<dbReference type="Pfam" id="PF08513">
    <property type="entry name" value="LisH"/>
    <property type="match status" value="1"/>
</dbReference>
<organism evidence="11 12">
    <name type="scientific">Amphibalanus amphitrite</name>
    <name type="common">Striped barnacle</name>
    <name type="synonym">Balanus amphitrite</name>
    <dbReference type="NCBI Taxonomy" id="1232801"/>
    <lineage>
        <taxon>Eukaryota</taxon>
        <taxon>Metazoa</taxon>
        <taxon>Ecdysozoa</taxon>
        <taxon>Arthropoda</taxon>
        <taxon>Crustacea</taxon>
        <taxon>Multicrustacea</taxon>
        <taxon>Cirripedia</taxon>
        <taxon>Thoracica</taxon>
        <taxon>Thoracicalcarea</taxon>
        <taxon>Balanomorpha</taxon>
        <taxon>Balanoidea</taxon>
        <taxon>Balanidae</taxon>
        <taxon>Amphibalaninae</taxon>
        <taxon>Amphibalanus</taxon>
    </lineage>
</organism>
<evidence type="ECO:0000256" key="3">
    <source>
        <dbReference type="ARBA" id="ARBA00022701"/>
    </source>
</evidence>
<dbReference type="Gene3D" id="3.40.50.300">
    <property type="entry name" value="P-loop containing nucleotide triphosphate hydrolases"/>
    <property type="match status" value="1"/>
</dbReference>
<protein>
    <submittedName>
        <fullName evidence="11">Katanin p60 ATPase-containing subunit A-like 2</fullName>
    </submittedName>
</protein>
<evidence type="ECO:0000256" key="6">
    <source>
        <dbReference type="ARBA" id="ARBA00023212"/>
    </source>
</evidence>
<dbReference type="GO" id="GO:0000922">
    <property type="term" value="C:spindle pole"/>
    <property type="evidence" value="ECO:0007669"/>
    <property type="project" value="UniProtKB-SubCell"/>
</dbReference>
<keyword evidence="5 8" id="KW-0067">ATP-binding</keyword>
<dbReference type="PANTHER" id="PTHR23074:SF78">
    <property type="entry name" value="KATANIN P60 ATPASE-CONTAINING SUBUNIT A-LIKE 2"/>
    <property type="match status" value="1"/>
</dbReference>
<evidence type="ECO:0000256" key="2">
    <source>
        <dbReference type="ARBA" id="ARBA00022490"/>
    </source>
</evidence>
<evidence type="ECO:0000256" key="4">
    <source>
        <dbReference type="ARBA" id="ARBA00022741"/>
    </source>
</evidence>
<comment type="similarity">
    <text evidence="8">Belongs to the AAA ATPase family.</text>
</comment>
<name>A0A6A4V875_AMPAM</name>
<dbReference type="InterPro" id="IPR027417">
    <property type="entry name" value="P-loop_NTPase"/>
</dbReference>
<dbReference type="PROSITE" id="PS50896">
    <property type="entry name" value="LISH"/>
    <property type="match status" value="1"/>
</dbReference>
<feature type="region of interest" description="Disordered" evidence="9">
    <location>
        <begin position="90"/>
        <end position="134"/>
    </location>
</feature>
<dbReference type="Pfam" id="PF00004">
    <property type="entry name" value="AAA"/>
    <property type="match status" value="1"/>
</dbReference>
<dbReference type="InterPro" id="IPR041569">
    <property type="entry name" value="AAA_lid_3"/>
</dbReference>
<evidence type="ECO:0000256" key="9">
    <source>
        <dbReference type="SAM" id="MobiDB-lite"/>
    </source>
</evidence>
<dbReference type="GO" id="GO:0005524">
    <property type="term" value="F:ATP binding"/>
    <property type="evidence" value="ECO:0007669"/>
    <property type="project" value="UniProtKB-KW"/>
</dbReference>
<dbReference type="SUPFAM" id="SSF52540">
    <property type="entry name" value="P-loop containing nucleoside triphosphate hydrolases"/>
    <property type="match status" value="1"/>
</dbReference>
<keyword evidence="6" id="KW-0206">Cytoskeleton</keyword>
<comment type="subcellular location">
    <subcellularLocation>
        <location evidence="1">Cytoplasm</location>
        <location evidence="1">Cytoskeleton</location>
        <location evidence="1">Spindle pole</location>
    </subcellularLocation>
</comment>
<evidence type="ECO:0000259" key="10">
    <source>
        <dbReference type="SMART" id="SM00382"/>
    </source>
</evidence>